<reference evidence="1 2" key="1">
    <citation type="submission" date="2018-07" db="EMBL/GenBank/DDBJ databases">
        <title>Genomic Encyclopedia of Archaeal and Bacterial Type Strains, Phase II (KMG-II): from individual species to whole genera.</title>
        <authorList>
            <person name="Goeker M."/>
        </authorList>
    </citation>
    <scope>NUCLEOTIDE SEQUENCE [LARGE SCALE GENOMIC DNA]</scope>
    <source>
        <strain evidence="1 2">DSM 25795</strain>
    </source>
</reference>
<evidence type="ECO:0000313" key="2">
    <source>
        <dbReference type="Proteomes" id="UP000257004"/>
    </source>
</evidence>
<dbReference type="OrthoDB" id="1341756at2"/>
<dbReference type="EMBL" id="QRDQ01000008">
    <property type="protein sequence ID" value="RED25347.1"/>
    <property type="molecule type" value="Genomic_DNA"/>
</dbReference>
<sequence>MNRIFIGLVICFLFWNCEKKKNTPYLISVEKIKLLNELKKKNIPPPPSGFYSYNNLIIDQKGNFYFYQKDYTPWHCIPSEKDTIPDFFDIKPIEITKIPNNSITDFIKQNVSNKNEMKRILIIASQNDTIKDNTLISYLNENELRAFSIRRTTQEEDTVLKYKKNDEYYSYKNIKWDQNRIILPFYKTENK</sequence>
<accession>A0A3D9FYZ4</accession>
<protein>
    <submittedName>
        <fullName evidence="1">Uncharacterized protein</fullName>
    </submittedName>
</protein>
<evidence type="ECO:0000313" key="1">
    <source>
        <dbReference type="EMBL" id="RED25347.1"/>
    </source>
</evidence>
<dbReference type="AlphaFoldDB" id="A0A3D9FYZ4"/>
<keyword evidence="2" id="KW-1185">Reference proteome</keyword>
<name>A0A3D9FYZ4_9FLAO</name>
<comment type="caution">
    <text evidence="1">The sequence shown here is derived from an EMBL/GenBank/DDBJ whole genome shotgun (WGS) entry which is preliminary data.</text>
</comment>
<dbReference type="Proteomes" id="UP000257004">
    <property type="component" value="Unassembled WGS sequence"/>
</dbReference>
<gene>
    <name evidence="1" type="ORF">BD847_2097</name>
</gene>
<proteinExistence type="predicted"/>
<dbReference type="RefSeq" id="WP_115888161.1">
    <property type="nucleotide sequence ID" value="NZ_QRDQ01000008.1"/>
</dbReference>
<organism evidence="1 2">
    <name type="scientific">Flavobacterium cutihirudinis</name>
    <dbReference type="NCBI Taxonomy" id="1265740"/>
    <lineage>
        <taxon>Bacteria</taxon>
        <taxon>Pseudomonadati</taxon>
        <taxon>Bacteroidota</taxon>
        <taxon>Flavobacteriia</taxon>
        <taxon>Flavobacteriales</taxon>
        <taxon>Flavobacteriaceae</taxon>
        <taxon>Flavobacterium</taxon>
    </lineage>
</organism>